<keyword evidence="3" id="KW-0862">Zinc</keyword>
<keyword evidence="2" id="KW-0479">Metal-binding</keyword>
<reference evidence="4" key="1">
    <citation type="submission" date="2022-07" db="EMBL/GenBank/DDBJ databases">
        <title>Phylogenomic reconstructions and comparative analyses of Kickxellomycotina fungi.</title>
        <authorList>
            <person name="Reynolds N.K."/>
            <person name="Stajich J.E."/>
            <person name="Barry K."/>
            <person name="Grigoriev I.V."/>
            <person name="Crous P."/>
            <person name="Smith M.E."/>
        </authorList>
    </citation>
    <scope>NUCLEOTIDE SEQUENCE</scope>
    <source>
        <strain evidence="4">NBRC 105414</strain>
    </source>
</reference>
<evidence type="ECO:0000313" key="4">
    <source>
        <dbReference type="EMBL" id="KAJ2782995.1"/>
    </source>
</evidence>
<organism evidence="4 5">
    <name type="scientific">Coemansia javaensis</name>
    <dbReference type="NCBI Taxonomy" id="2761396"/>
    <lineage>
        <taxon>Eukaryota</taxon>
        <taxon>Fungi</taxon>
        <taxon>Fungi incertae sedis</taxon>
        <taxon>Zoopagomycota</taxon>
        <taxon>Kickxellomycotina</taxon>
        <taxon>Kickxellomycetes</taxon>
        <taxon>Kickxellales</taxon>
        <taxon>Kickxellaceae</taxon>
        <taxon>Coemansia</taxon>
    </lineage>
</organism>
<keyword evidence="5" id="KW-1185">Reference proteome</keyword>
<evidence type="ECO:0000256" key="3">
    <source>
        <dbReference type="ARBA" id="ARBA00022833"/>
    </source>
</evidence>
<dbReference type="OrthoDB" id="10248838at2759"/>
<dbReference type="PANTHER" id="PTHR12857:SF0">
    <property type="entry name" value="CXXC MOTIF CONTAINING ZINC BINDING PROTEIN"/>
    <property type="match status" value="1"/>
</dbReference>
<dbReference type="SUPFAM" id="SSF141678">
    <property type="entry name" value="MAL13P1.257-like"/>
    <property type="match status" value="1"/>
</dbReference>
<accession>A0A9W8HB57</accession>
<dbReference type="AlphaFoldDB" id="A0A9W8HB57"/>
<comment type="similarity">
    <text evidence="1">Belongs to the UPF0587 family.</text>
</comment>
<dbReference type="InterPro" id="IPR008584">
    <property type="entry name" value="CXXC_Zn-binding_euk"/>
</dbReference>
<dbReference type="PANTHER" id="PTHR12857">
    <property type="entry name" value="CXXC MOTIF CONTAINING ZINC BINDING PROTEIN"/>
    <property type="match status" value="1"/>
</dbReference>
<proteinExistence type="inferred from homology"/>
<evidence type="ECO:0000256" key="1">
    <source>
        <dbReference type="ARBA" id="ARBA00007818"/>
    </source>
</evidence>
<evidence type="ECO:0000313" key="5">
    <source>
        <dbReference type="Proteomes" id="UP001140217"/>
    </source>
</evidence>
<dbReference type="Pfam" id="PF05907">
    <property type="entry name" value="CXXC_Zn-b_euk"/>
    <property type="match status" value="1"/>
</dbReference>
<dbReference type="Proteomes" id="UP001140217">
    <property type="component" value="Unassembled WGS sequence"/>
</dbReference>
<evidence type="ECO:0008006" key="6">
    <source>
        <dbReference type="Google" id="ProtNLM"/>
    </source>
</evidence>
<comment type="caution">
    <text evidence="4">The sequence shown here is derived from an EMBL/GenBank/DDBJ whole genome shotgun (WGS) entry which is preliminary data.</text>
</comment>
<dbReference type="EMBL" id="JANBUL010000057">
    <property type="protein sequence ID" value="KAJ2782995.1"/>
    <property type="molecule type" value="Genomic_DNA"/>
</dbReference>
<name>A0A9W8HB57_9FUNG</name>
<sequence length="168" mass="18831">MPVIDLQLKAQLTNVTALVPDEAEGAYDWHFKMQCGTCKEVTEKFVTINDAETRNKPGSRGEANLVMRCKFCKREGAASILDRAVEYTGGDSGEEFATILSIECRGMEPVAFEPRGGWTAKGVDSNMRFEFDLDEGEWYGYDEKAGIEVSVADIEHRFQRGHEPKRAK</sequence>
<gene>
    <name evidence="4" type="ORF">H4R18_001958</name>
</gene>
<evidence type="ECO:0000256" key="2">
    <source>
        <dbReference type="ARBA" id="ARBA00022723"/>
    </source>
</evidence>
<protein>
    <recommendedName>
        <fullName evidence="6">DUF866-domain-containing protein</fullName>
    </recommendedName>
</protein>
<dbReference type="GO" id="GO:0008270">
    <property type="term" value="F:zinc ion binding"/>
    <property type="evidence" value="ECO:0007669"/>
    <property type="project" value="TreeGrafter"/>
</dbReference>